<proteinExistence type="predicted"/>
<dbReference type="EMBL" id="WSZM01000091">
    <property type="protein sequence ID" value="KAF4043214.1"/>
    <property type="molecule type" value="Genomic_DNA"/>
</dbReference>
<reference evidence="1" key="1">
    <citation type="submission" date="2020-04" db="EMBL/GenBank/DDBJ databases">
        <title>Hybrid Assembly of Korean Phytophthora infestans isolates.</title>
        <authorList>
            <person name="Prokchorchik M."/>
            <person name="Lee Y."/>
            <person name="Seo J."/>
            <person name="Cho J.-H."/>
            <person name="Park Y.-E."/>
            <person name="Jang D.-C."/>
            <person name="Im J.-S."/>
            <person name="Choi J.-G."/>
            <person name="Park H.-J."/>
            <person name="Lee G.-B."/>
            <person name="Lee Y.-G."/>
            <person name="Hong S.-Y."/>
            <person name="Cho K."/>
            <person name="Sohn K.H."/>
        </authorList>
    </citation>
    <scope>NUCLEOTIDE SEQUENCE</scope>
    <source>
        <strain evidence="1">KR_1_A1</strain>
    </source>
</reference>
<accession>A0A833THA3</accession>
<evidence type="ECO:0000313" key="2">
    <source>
        <dbReference type="Proteomes" id="UP000602510"/>
    </source>
</evidence>
<dbReference type="AlphaFoldDB" id="A0A833THA3"/>
<comment type="caution">
    <text evidence="1">The sequence shown here is derived from an EMBL/GenBank/DDBJ whole genome shotgun (WGS) entry which is preliminary data.</text>
</comment>
<sequence>MLILTYLKREDKVEGESISLKRYFQHLLLEKLLKLFLDFLGEVVERDILQPPDELIQQVFRVSKQAKLTGGEWK</sequence>
<dbReference type="Proteomes" id="UP000602510">
    <property type="component" value="Unassembled WGS sequence"/>
</dbReference>
<protein>
    <submittedName>
        <fullName evidence="1">Uncharacterized protein</fullName>
    </submittedName>
</protein>
<keyword evidence="2" id="KW-1185">Reference proteome</keyword>
<name>A0A833THA3_PHYIN</name>
<organism evidence="1 2">
    <name type="scientific">Phytophthora infestans</name>
    <name type="common">Potato late blight agent</name>
    <name type="synonym">Botrytis infestans</name>
    <dbReference type="NCBI Taxonomy" id="4787"/>
    <lineage>
        <taxon>Eukaryota</taxon>
        <taxon>Sar</taxon>
        <taxon>Stramenopiles</taxon>
        <taxon>Oomycota</taxon>
        <taxon>Peronosporomycetes</taxon>
        <taxon>Peronosporales</taxon>
        <taxon>Peronosporaceae</taxon>
        <taxon>Phytophthora</taxon>
    </lineage>
</organism>
<gene>
    <name evidence="1" type="ORF">GN244_ATG04422</name>
</gene>
<evidence type="ECO:0000313" key="1">
    <source>
        <dbReference type="EMBL" id="KAF4043214.1"/>
    </source>
</evidence>